<feature type="transmembrane region" description="Helical" evidence="1">
    <location>
        <begin position="181"/>
        <end position="202"/>
    </location>
</feature>
<sequence length="1052" mass="113632">MANYQISTSIDAKTSKFRNAFNKAKRIAERFKGTAESVKDTDVDADTSSFRAKMKAARRSMDSFSRMRAKSTLDVNSSAASAQIDRFKAMLKSIPNKHRTRLEVDGNGARRAISAVHKAIGNFKNSLDSLAGDIRTTGTIFSSMFRGVMLSSVTILVPAIASLVPALMAVLNAAAAVGGGAVGMVGAFATAGAGVVGFGAMAMSALKMVENGTLAVTSEVQNYQSAVESLKSAWQGLIAQNQSEIFNTLANAVNTAKVALAGLSPFLTGVAQGMEVASAATLDWAKNSQVASNFFDMMGSTGVRIFNNMLSAAGAFGSGLIALITELAPLTEWVSKGFENMGKSFNQWATSVEGSTAIQDFTNFIKTNLPIIGDIFGSTFRGIFNLMKAFAPNSQVVFESLAQMAKKFEQWSAKIAESDGFQQFIKYVQENGPKLISLIGEIIKVIVNIGIALAPLGAKVLEVALAFTKWLAKLTETHPIVGILIGVIATLSGIFMALAPSVLAVIKVLKPLVKGFLRVITKVTRTQGVLGLLRAAFGLLGGPIGLVIGIIGTLIGILVALWNKSEVVRTAMVDAWNEIKEAVKLAVDAIVQFVTQLINRIQEIVAPLVPIFQQTWDDIVSVVETAINFIRPIIEQAWKTIKTVTKVVWEAIKLVIKVAMELIVGTITALLQALSGDWSGAWETIKSSGKAIWDAIVEAAKNIFNILKDWFVDLWDSVKKNTTKAWEAIKSKASDIWQSVKDAVINKIKDIVSGAKQKWEDMKSAISDKMTAIKNGIQNKWDSIKSSVKNKIQSIVNTVKQKWNEMKNNVRNKMIEIKNDIQNKWESIKALIRNKVLNIVRDVINGFKKFVRNISQAMTRAKNKVREGMSKVVSRVKEGVNKAVEGAKSFVGDMASAGVDLIKGLINGIKDMAGKAVSAAKGVVGDAVKGAKSLLGIHSPSKVFKEIGQYTMQGMQIGLNDRGKKVIRDTSRIAQQMTQGFNPNLQAKPAVKGINRELNNLSTRGHVTASHSTTVKAEPSTMNLRIQLDTDDEVLTAKVNDVNARDGEVLSF</sequence>
<keyword evidence="1" id="KW-0812">Transmembrane</keyword>
<accession>A0AAW7AMF6</accession>
<keyword evidence="1" id="KW-0472">Membrane</keyword>
<dbReference type="AlphaFoldDB" id="A0AAW7AMF6"/>
<dbReference type="Gene3D" id="1.10.287.700">
    <property type="entry name" value="Helix hairpin bin"/>
    <property type="match status" value="1"/>
</dbReference>
<reference evidence="2" key="2">
    <citation type="submission" date="2023-03" db="EMBL/GenBank/DDBJ databases">
        <authorList>
            <person name="Vazquez L."/>
            <person name="Rodriguez J."/>
            <person name="Mayo B."/>
            <person name="Florez A.B."/>
        </authorList>
    </citation>
    <scope>NUCLEOTIDE SEQUENCE</scope>
    <source>
        <strain evidence="2">5A3I</strain>
    </source>
</reference>
<feature type="transmembrane region" description="Helical" evidence="1">
    <location>
        <begin position="445"/>
        <end position="468"/>
    </location>
</feature>
<dbReference type="RefSeq" id="WP_285324311.1">
    <property type="nucleotide sequence ID" value="NZ_JARGCK010000013.1"/>
</dbReference>
<feature type="transmembrane region" description="Helical" evidence="1">
    <location>
        <begin position="529"/>
        <end position="562"/>
    </location>
</feature>
<gene>
    <name evidence="2" type="ORF">P1A27_12575</name>
</gene>
<reference evidence="2" key="1">
    <citation type="journal article" date="2023" name="Int. J. Mol. Sci.">
        <title>Antibiotic Resistance/Susceptibility Profiles of Staphylococcus equorum Strains from Cheese, and Genome Analysis for Antibiotic Resistance Genes.</title>
        <authorList>
            <person name="Vazquez L."/>
            <person name="Srednik M.E."/>
            <person name="Rodriguez J."/>
            <person name="Florez A.B."/>
            <person name="Mayo B."/>
        </authorList>
    </citation>
    <scope>NUCLEOTIDE SEQUENCE</scope>
    <source>
        <strain evidence="2">5A3I</strain>
    </source>
</reference>
<evidence type="ECO:0000256" key="1">
    <source>
        <dbReference type="SAM" id="Phobius"/>
    </source>
</evidence>
<dbReference type="InterPro" id="IPR016024">
    <property type="entry name" value="ARM-type_fold"/>
</dbReference>
<proteinExistence type="predicted"/>
<organism evidence="2 3">
    <name type="scientific">Staphylococcus equorum</name>
    <dbReference type="NCBI Taxonomy" id="246432"/>
    <lineage>
        <taxon>Bacteria</taxon>
        <taxon>Bacillati</taxon>
        <taxon>Bacillota</taxon>
        <taxon>Bacilli</taxon>
        <taxon>Bacillales</taxon>
        <taxon>Staphylococcaceae</taxon>
        <taxon>Staphylococcus</taxon>
    </lineage>
</organism>
<feature type="transmembrane region" description="Helical" evidence="1">
    <location>
        <begin position="480"/>
        <end position="509"/>
    </location>
</feature>
<feature type="transmembrane region" description="Helical" evidence="1">
    <location>
        <begin position="153"/>
        <end position="175"/>
    </location>
</feature>
<evidence type="ECO:0000313" key="2">
    <source>
        <dbReference type="EMBL" id="MDK9866772.1"/>
    </source>
</evidence>
<keyword evidence="1" id="KW-1133">Transmembrane helix</keyword>
<evidence type="ECO:0000313" key="3">
    <source>
        <dbReference type="Proteomes" id="UP001174037"/>
    </source>
</evidence>
<dbReference type="EMBL" id="JARGCK010000013">
    <property type="protein sequence ID" value="MDK9866772.1"/>
    <property type="molecule type" value="Genomic_DNA"/>
</dbReference>
<dbReference type="SUPFAM" id="SSF48371">
    <property type="entry name" value="ARM repeat"/>
    <property type="match status" value="1"/>
</dbReference>
<dbReference type="Gene3D" id="1.20.120.20">
    <property type="entry name" value="Apolipoprotein"/>
    <property type="match status" value="3"/>
</dbReference>
<dbReference type="PANTHER" id="PTHR37813">
    <property type="entry name" value="FELS-2 PROPHAGE PROTEIN"/>
    <property type="match status" value="1"/>
</dbReference>
<protein>
    <submittedName>
        <fullName evidence="2">Phage tail protein</fullName>
    </submittedName>
</protein>
<comment type="caution">
    <text evidence="2">The sequence shown here is derived from an EMBL/GenBank/DDBJ whole genome shotgun (WGS) entry which is preliminary data.</text>
</comment>
<name>A0AAW7AMF6_9STAP</name>
<dbReference type="PANTHER" id="PTHR37813:SF1">
    <property type="entry name" value="FELS-2 PROPHAGE PROTEIN"/>
    <property type="match status" value="1"/>
</dbReference>
<dbReference type="Proteomes" id="UP001174037">
    <property type="component" value="Unassembled WGS sequence"/>
</dbReference>